<reference evidence="1 2" key="2">
    <citation type="submission" date="2013-02" db="EMBL/GenBank/DDBJ databases">
        <title>The Genome Sequence of Plasmodium falciparum Palo Alto/Uganda.</title>
        <authorList>
            <consortium name="The Broad Institute Genome Sequencing Platform"/>
            <consortium name="The Broad Institute Genome Sequencing Center for Infectious Disease"/>
            <person name="Neafsey D."/>
            <person name="Cheeseman I."/>
            <person name="Volkman S."/>
            <person name="Adams J."/>
            <person name="Walker B."/>
            <person name="Young S.K."/>
            <person name="Zeng Q."/>
            <person name="Gargeya S."/>
            <person name="Fitzgerald M."/>
            <person name="Haas B."/>
            <person name="Abouelleil A."/>
            <person name="Alvarado L."/>
            <person name="Arachchi H.M."/>
            <person name="Berlin A.M."/>
            <person name="Chapman S.B."/>
            <person name="Dewar J."/>
            <person name="Goldberg J."/>
            <person name="Griggs A."/>
            <person name="Gujja S."/>
            <person name="Hansen M."/>
            <person name="Howarth C."/>
            <person name="Imamovic A."/>
            <person name="Larimer J."/>
            <person name="McCowan C."/>
            <person name="Murphy C."/>
            <person name="Neiman D."/>
            <person name="Pearson M."/>
            <person name="Priest M."/>
            <person name="Roberts A."/>
            <person name="Saif S."/>
            <person name="Shea T."/>
            <person name="Sisk P."/>
            <person name="Sykes S."/>
            <person name="Wortman J."/>
            <person name="Nusbaum C."/>
            <person name="Birren B."/>
        </authorList>
    </citation>
    <scope>NUCLEOTIDE SEQUENCE [LARGE SCALE GENOMIC DNA]</scope>
    <source>
        <strain evidence="1 2">Palo Alto/Uganda</strain>
    </source>
</reference>
<gene>
    <name evidence="1" type="ORF">PFUGPA_05998</name>
</gene>
<accession>W4IPQ2</accession>
<sequence length="67" mass="8160">MSSLHTFLLKELQFLLMYDHLPTKENVQPQLRNMDFHANNTKYVYFIFHFSSKFQLQNYPENTVIFT</sequence>
<evidence type="ECO:0000313" key="1">
    <source>
        <dbReference type="EMBL" id="ETW52005.1"/>
    </source>
</evidence>
<evidence type="ECO:0000313" key="2">
    <source>
        <dbReference type="Proteomes" id="UP000019103"/>
    </source>
</evidence>
<dbReference type="Proteomes" id="UP000019103">
    <property type="component" value="Unassembled WGS sequence"/>
</dbReference>
<dbReference type="EMBL" id="KI927425">
    <property type="protein sequence ID" value="ETW52005.1"/>
    <property type="molecule type" value="Genomic_DNA"/>
</dbReference>
<organism evidence="1 2">
    <name type="scientific">Plasmodium falciparum (isolate Palo Alto / Uganda)</name>
    <dbReference type="NCBI Taxonomy" id="57270"/>
    <lineage>
        <taxon>Eukaryota</taxon>
        <taxon>Sar</taxon>
        <taxon>Alveolata</taxon>
        <taxon>Apicomplexa</taxon>
        <taxon>Aconoidasida</taxon>
        <taxon>Haemosporida</taxon>
        <taxon>Plasmodiidae</taxon>
        <taxon>Plasmodium</taxon>
        <taxon>Plasmodium (Laverania)</taxon>
    </lineage>
</organism>
<reference evidence="1 2" key="1">
    <citation type="submission" date="2013-02" db="EMBL/GenBank/DDBJ databases">
        <title>The Genome Annotation of Plasmodium falciparum Palo Alto/Uganda.</title>
        <authorList>
            <consortium name="The Broad Institute Genome Sequencing Platform"/>
            <consortium name="The Broad Institute Genome Sequencing Center for Infectious Disease"/>
            <person name="Neafsey D."/>
            <person name="Hoffman S."/>
            <person name="Volkman S."/>
            <person name="Rosenthal P."/>
            <person name="Walker B."/>
            <person name="Young S.K."/>
            <person name="Zeng Q."/>
            <person name="Gargeya S."/>
            <person name="Fitzgerald M."/>
            <person name="Haas B."/>
            <person name="Abouelleil A."/>
            <person name="Allen A.W."/>
            <person name="Alvarado L."/>
            <person name="Arachchi H.M."/>
            <person name="Berlin A.M."/>
            <person name="Chapman S.B."/>
            <person name="Gainer-Dewar J."/>
            <person name="Goldberg J."/>
            <person name="Griggs A."/>
            <person name="Gujja S."/>
            <person name="Hansen M."/>
            <person name="Howarth C."/>
            <person name="Imamovic A."/>
            <person name="Ireland A."/>
            <person name="Larimer J."/>
            <person name="McCowan C."/>
            <person name="Murphy C."/>
            <person name="Pearson M."/>
            <person name="Poon T.W."/>
            <person name="Priest M."/>
            <person name="Roberts A."/>
            <person name="Saif S."/>
            <person name="Shea T."/>
            <person name="Sisk P."/>
            <person name="Sykes S."/>
            <person name="Wortman J."/>
            <person name="Nusbaum C."/>
            <person name="Birren B."/>
        </authorList>
    </citation>
    <scope>NUCLEOTIDE SEQUENCE [LARGE SCALE GENOMIC DNA]</scope>
    <source>
        <strain evidence="1 2">Palo Alto/Uganda</strain>
    </source>
</reference>
<protein>
    <submittedName>
        <fullName evidence="1">Uncharacterized protein</fullName>
    </submittedName>
</protein>
<dbReference type="AlphaFoldDB" id="W4IPQ2"/>
<proteinExistence type="predicted"/>
<name>W4IPQ2_PLAFP</name>